<evidence type="ECO:0000313" key="1">
    <source>
        <dbReference type="EMBL" id="CDF33954.1"/>
    </source>
</evidence>
<proteinExistence type="predicted"/>
<name>R7Q7F9_CHOCR</name>
<dbReference type="AlphaFoldDB" id="R7Q7F9"/>
<sequence>MGISAERYHEVWGSLSGSLEHRATHYYSSTGGPAVQTGLLQ</sequence>
<dbReference type="KEGG" id="ccp:CHC_T00002627001"/>
<dbReference type="Proteomes" id="UP000012073">
    <property type="component" value="Unassembled WGS sequence"/>
</dbReference>
<protein>
    <submittedName>
        <fullName evidence="1">Uncharacterized protein</fullName>
    </submittedName>
</protein>
<keyword evidence="2" id="KW-1185">Reference proteome</keyword>
<evidence type="ECO:0000313" key="2">
    <source>
        <dbReference type="Proteomes" id="UP000012073"/>
    </source>
</evidence>
<dbReference type="GeneID" id="17321494"/>
<reference evidence="2" key="1">
    <citation type="journal article" date="2013" name="Proc. Natl. Acad. Sci. U.S.A.">
        <title>Genome structure and metabolic features in the red seaweed Chondrus crispus shed light on evolution of the Archaeplastida.</title>
        <authorList>
            <person name="Collen J."/>
            <person name="Porcel B."/>
            <person name="Carre W."/>
            <person name="Ball S.G."/>
            <person name="Chaparro C."/>
            <person name="Tonon T."/>
            <person name="Barbeyron T."/>
            <person name="Michel G."/>
            <person name="Noel B."/>
            <person name="Valentin K."/>
            <person name="Elias M."/>
            <person name="Artiguenave F."/>
            <person name="Arun A."/>
            <person name="Aury J.M."/>
            <person name="Barbosa-Neto J.F."/>
            <person name="Bothwell J.H."/>
            <person name="Bouget F.Y."/>
            <person name="Brillet L."/>
            <person name="Cabello-Hurtado F."/>
            <person name="Capella-Gutierrez S."/>
            <person name="Charrier B."/>
            <person name="Cladiere L."/>
            <person name="Cock J.M."/>
            <person name="Coelho S.M."/>
            <person name="Colleoni C."/>
            <person name="Czjzek M."/>
            <person name="Da Silva C."/>
            <person name="Delage L."/>
            <person name="Denoeud F."/>
            <person name="Deschamps P."/>
            <person name="Dittami S.M."/>
            <person name="Gabaldon T."/>
            <person name="Gachon C.M."/>
            <person name="Groisillier A."/>
            <person name="Herve C."/>
            <person name="Jabbari K."/>
            <person name="Katinka M."/>
            <person name="Kloareg B."/>
            <person name="Kowalczyk N."/>
            <person name="Labadie K."/>
            <person name="Leblanc C."/>
            <person name="Lopez P.J."/>
            <person name="McLachlan D.H."/>
            <person name="Meslet-Cladiere L."/>
            <person name="Moustafa A."/>
            <person name="Nehr Z."/>
            <person name="Nyvall Collen P."/>
            <person name="Panaud O."/>
            <person name="Partensky F."/>
            <person name="Poulain J."/>
            <person name="Rensing S.A."/>
            <person name="Rousvoal S."/>
            <person name="Samson G."/>
            <person name="Symeonidi A."/>
            <person name="Weissenbach J."/>
            <person name="Zambounis A."/>
            <person name="Wincker P."/>
            <person name="Boyen C."/>
        </authorList>
    </citation>
    <scope>NUCLEOTIDE SEQUENCE [LARGE SCALE GENOMIC DNA]</scope>
    <source>
        <strain evidence="2">cv. Stackhouse</strain>
    </source>
</reference>
<dbReference type="RefSeq" id="XP_005713773.1">
    <property type="nucleotide sequence ID" value="XM_005713716.1"/>
</dbReference>
<dbReference type="Gramene" id="CDF33954">
    <property type="protein sequence ID" value="CDF33954"/>
    <property type="gene ID" value="CHC_T00002627001"/>
</dbReference>
<dbReference type="EMBL" id="HG001663">
    <property type="protein sequence ID" value="CDF33954.1"/>
    <property type="molecule type" value="Genomic_DNA"/>
</dbReference>
<accession>R7Q7F9</accession>
<organism evidence="1 2">
    <name type="scientific">Chondrus crispus</name>
    <name type="common">Carrageen Irish moss</name>
    <name type="synonym">Polymorpha crispa</name>
    <dbReference type="NCBI Taxonomy" id="2769"/>
    <lineage>
        <taxon>Eukaryota</taxon>
        <taxon>Rhodophyta</taxon>
        <taxon>Florideophyceae</taxon>
        <taxon>Rhodymeniophycidae</taxon>
        <taxon>Gigartinales</taxon>
        <taxon>Gigartinaceae</taxon>
        <taxon>Chondrus</taxon>
    </lineage>
</organism>
<gene>
    <name evidence="1" type="ORF">CHC_T00002627001</name>
</gene>